<protein>
    <submittedName>
        <fullName evidence="1">Uncharacterized protein</fullName>
    </submittedName>
</protein>
<proteinExistence type="predicted"/>
<organism evidence="1 2">
    <name type="scientific">Leptomonas seymouri</name>
    <dbReference type="NCBI Taxonomy" id="5684"/>
    <lineage>
        <taxon>Eukaryota</taxon>
        <taxon>Discoba</taxon>
        <taxon>Euglenozoa</taxon>
        <taxon>Kinetoplastea</taxon>
        <taxon>Metakinetoplastina</taxon>
        <taxon>Trypanosomatida</taxon>
        <taxon>Trypanosomatidae</taxon>
        <taxon>Leishmaniinae</taxon>
        <taxon>Leptomonas</taxon>
    </lineage>
</organism>
<dbReference type="Proteomes" id="UP000038009">
    <property type="component" value="Unassembled WGS sequence"/>
</dbReference>
<dbReference type="OrthoDB" id="270414at2759"/>
<accession>A0A0N1I521</accession>
<sequence>MFSSCAALRTASVLAQPHLFHIDFSAKHMPDHLYFADRAVKSTSQEPNFVCLDNAMACKSVGSNAAVVVRSCAPKGQRLFQTGCMRFQGGCAAYVFRCNRLLFQGIGDATVQTHEVSLRHNDIFALVSGMHPQENTEAWVHAVEAALVEGDVEYVAEEMLLQLRCATGGCTSVVARVSKFSAGLPEPPSCSQTL</sequence>
<reference evidence="1 2" key="1">
    <citation type="journal article" date="2015" name="PLoS Pathog.">
        <title>Leptomonas seymouri: Adaptations to the Dixenous Life Cycle Analyzed by Genome Sequencing, Transcriptome Profiling and Co-infection with Leishmania donovani.</title>
        <authorList>
            <person name="Kraeva N."/>
            <person name="Butenko A."/>
            <person name="Hlavacova J."/>
            <person name="Kostygov A."/>
            <person name="Myskova J."/>
            <person name="Grybchuk D."/>
            <person name="Lestinova T."/>
            <person name="Votypka J."/>
            <person name="Volf P."/>
            <person name="Opperdoes F."/>
            <person name="Flegontov P."/>
            <person name="Lukes J."/>
            <person name="Yurchenko V."/>
        </authorList>
    </citation>
    <scope>NUCLEOTIDE SEQUENCE [LARGE SCALE GENOMIC DNA]</scope>
    <source>
        <strain evidence="1 2">ATCC 30220</strain>
    </source>
</reference>
<gene>
    <name evidence="1" type="ORF">ABL78_5252</name>
</gene>
<dbReference type="VEuPathDB" id="TriTrypDB:Lsey_0172_0040"/>
<evidence type="ECO:0000313" key="1">
    <source>
        <dbReference type="EMBL" id="KPI85672.1"/>
    </source>
</evidence>
<name>A0A0N1I521_LEPSE</name>
<comment type="caution">
    <text evidence="1">The sequence shown here is derived from an EMBL/GenBank/DDBJ whole genome shotgun (WGS) entry which is preliminary data.</text>
</comment>
<dbReference type="EMBL" id="LJSK01000172">
    <property type="protein sequence ID" value="KPI85672.1"/>
    <property type="molecule type" value="Genomic_DNA"/>
</dbReference>
<dbReference type="AlphaFoldDB" id="A0A0N1I521"/>
<evidence type="ECO:0000313" key="2">
    <source>
        <dbReference type="Proteomes" id="UP000038009"/>
    </source>
</evidence>
<keyword evidence="2" id="KW-1185">Reference proteome</keyword>
<dbReference type="OMA" id="FVCLDNA"/>